<keyword evidence="3 6" id="KW-0067">ATP-binding</keyword>
<evidence type="ECO:0000256" key="3">
    <source>
        <dbReference type="ARBA" id="ARBA00022840"/>
    </source>
</evidence>
<keyword evidence="7" id="KW-1185">Reference proteome</keyword>
<dbReference type="InterPro" id="IPR003593">
    <property type="entry name" value="AAA+_ATPase"/>
</dbReference>
<dbReference type="InterPro" id="IPR027417">
    <property type="entry name" value="P-loop_NTPase"/>
</dbReference>
<evidence type="ECO:0000256" key="1">
    <source>
        <dbReference type="ARBA" id="ARBA00022448"/>
    </source>
</evidence>
<comment type="caution">
    <text evidence="6">The sequence shown here is derived from an EMBL/GenBank/DDBJ whole genome shotgun (WGS) entry which is preliminary data.</text>
</comment>
<evidence type="ECO:0000313" key="7">
    <source>
        <dbReference type="Proteomes" id="UP001612812"/>
    </source>
</evidence>
<dbReference type="SMART" id="SM00382">
    <property type="entry name" value="AAA"/>
    <property type="match status" value="1"/>
</dbReference>
<keyword evidence="2" id="KW-0547">Nucleotide-binding</keyword>
<accession>A0ABW7ZP76</accession>
<sequence>MRLEDVWLRYHRHGPWVLRQVDVAIGPGEVAVVLGRNGAGKSTLLQLAAGVLRPSRGRVVDRPATVGWVPERFPADQPFTVGAYLSAMGRVAGLPGPAADRAVRHWVERLGLSPFHDVRLPQLSKGTSQKVGLAQALLRPPGLLVLDEPWEGLDAAARELVPEMIGEVLADGGAVLVSDHRGETVRLPGARQWSVAAGTLTEATPSGGAAVAVVELAVPVAGLAAAVARLRADGHQVLRVRDHAALPAAGSPERAADADGSGERALASGPPGSGPAGPPGGGSDADAAGSPGSGPAGPPGGGSDADASGPPALGRVGLLGGGSDSAPGTPGAGAGRSGVTSEVGR</sequence>
<evidence type="ECO:0000259" key="5">
    <source>
        <dbReference type="PROSITE" id="PS50893"/>
    </source>
</evidence>
<dbReference type="SUPFAM" id="SSF52540">
    <property type="entry name" value="P-loop containing nucleoside triphosphate hydrolases"/>
    <property type="match status" value="1"/>
</dbReference>
<dbReference type="Gene3D" id="3.40.50.300">
    <property type="entry name" value="P-loop containing nucleotide triphosphate hydrolases"/>
    <property type="match status" value="1"/>
</dbReference>
<dbReference type="InterPro" id="IPR003439">
    <property type="entry name" value="ABC_transporter-like_ATP-bd"/>
</dbReference>
<dbReference type="PANTHER" id="PTHR42939:SF1">
    <property type="entry name" value="ABC TRANSPORTER ATP-BINDING PROTEIN ALBC-RELATED"/>
    <property type="match status" value="1"/>
</dbReference>
<feature type="compositionally biased region" description="Gly residues" evidence="4">
    <location>
        <begin position="291"/>
        <end position="303"/>
    </location>
</feature>
<dbReference type="Pfam" id="PF00005">
    <property type="entry name" value="ABC_tran"/>
    <property type="match status" value="1"/>
</dbReference>
<reference evidence="6 7" key="1">
    <citation type="submission" date="2024-10" db="EMBL/GenBank/DDBJ databases">
        <title>The Natural Products Discovery Center: Release of the First 8490 Sequenced Strains for Exploring Actinobacteria Biosynthetic Diversity.</title>
        <authorList>
            <person name="Kalkreuter E."/>
            <person name="Kautsar S.A."/>
            <person name="Yang D."/>
            <person name="Bader C.D."/>
            <person name="Teijaro C.N."/>
            <person name="Fluegel L."/>
            <person name="Davis C.M."/>
            <person name="Simpson J.R."/>
            <person name="Lauterbach L."/>
            <person name="Steele A.D."/>
            <person name="Gui C."/>
            <person name="Meng S."/>
            <person name="Li G."/>
            <person name="Viehrig K."/>
            <person name="Ye F."/>
            <person name="Su P."/>
            <person name="Kiefer A.F."/>
            <person name="Nichols A."/>
            <person name="Cepeda A.J."/>
            <person name="Yan W."/>
            <person name="Fan B."/>
            <person name="Jiang Y."/>
            <person name="Adhikari A."/>
            <person name="Zheng C.-J."/>
            <person name="Schuster L."/>
            <person name="Cowan T.M."/>
            <person name="Smanski M.J."/>
            <person name="Chevrette M.G."/>
            <person name="De Carvalho L.P.S."/>
            <person name="Shen B."/>
        </authorList>
    </citation>
    <scope>NUCLEOTIDE SEQUENCE [LARGE SCALE GENOMIC DNA]</scope>
    <source>
        <strain evidence="6 7">NPDC049845</strain>
    </source>
</reference>
<evidence type="ECO:0000313" key="6">
    <source>
        <dbReference type="EMBL" id="MFI7263866.1"/>
    </source>
</evidence>
<gene>
    <name evidence="6" type="ORF">ACIBP4_16400</name>
</gene>
<dbReference type="InterPro" id="IPR051782">
    <property type="entry name" value="ABC_Transporter_VariousFunc"/>
</dbReference>
<proteinExistence type="predicted"/>
<evidence type="ECO:0000256" key="2">
    <source>
        <dbReference type="ARBA" id="ARBA00022741"/>
    </source>
</evidence>
<feature type="region of interest" description="Disordered" evidence="4">
    <location>
        <begin position="248"/>
        <end position="345"/>
    </location>
</feature>
<dbReference type="RefSeq" id="WP_396769364.1">
    <property type="nucleotide sequence ID" value="NZ_JBITLA010000005.1"/>
</dbReference>
<name>A0ABW7ZP76_9ACTN</name>
<dbReference type="PROSITE" id="PS50893">
    <property type="entry name" value="ABC_TRANSPORTER_2"/>
    <property type="match status" value="1"/>
</dbReference>
<protein>
    <submittedName>
        <fullName evidence="6">ATP-binding cassette domain-containing protein</fullName>
    </submittedName>
</protein>
<feature type="domain" description="ABC transporter" evidence="5">
    <location>
        <begin position="1"/>
        <end position="222"/>
    </location>
</feature>
<dbReference type="Proteomes" id="UP001612812">
    <property type="component" value="Unassembled WGS sequence"/>
</dbReference>
<dbReference type="PANTHER" id="PTHR42939">
    <property type="entry name" value="ABC TRANSPORTER ATP-BINDING PROTEIN ALBC-RELATED"/>
    <property type="match status" value="1"/>
</dbReference>
<evidence type="ECO:0000256" key="4">
    <source>
        <dbReference type="SAM" id="MobiDB-lite"/>
    </source>
</evidence>
<dbReference type="EMBL" id="JBITLE010000005">
    <property type="protein sequence ID" value="MFI7263866.1"/>
    <property type="molecule type" value="Genomic_DNA"/>
</dbReference>
<organism evidence="6 7">
    <name type="scientific">Micromonospora maritima</name>
    <dbReference type="NCBI Taxonomy" id="986711"/>
    <lineage>
        <taxon>Bacteria</taxon>
        <taxon>Bacillati</taxon>
        <taxon>Actinomycetota</taxon>
        <taxon>Actinomycetes</taxon>
        <taxon>Micromonosporales</taxon>
        <taxon>Micromonosporaceae</taxon>
        <taxon>Micromonospora</taxon>
    </lineage>
</organism>
<keyword evidence="1" id="KW-0813">Transport</keyword>
<dbReference type="GO" id="GO:0005524">
    <property type="term" value="F:ATP binding"/>
    <property type="evidence" value="ECO:0007669"/>
    <property type="project" value="UniProtKB-KW"/>
</dbReference>